<proteinExistence type="predicted"/>
<dbReference type="GO" id="GO:0005829">
    <property type="term" value="C:cytosol"/>
    <property type="evidence" value="ECO:0007669"/>
    <property type="project" value="TreeGrafter"/>
</dbReference>
<dbReference type="CDD" id="cd00347">
    <property type="entry name" value="Flavin_utilizing_monoxygenases"/>
    <property type="match status" value="1"/>
</dbReference>
<dbReference type="Gene3D" id="3.20.20.30">
    <property type="entry name" value="Luciferase-like domain"/>
    <property type="match status" value="1"/>
</dbReference>
<gene>
    <name evidence="4" type="ORF">SAMN02982931_03475</name>
</gene>
<dbReference type="InterPro" id="IPR036661">
    <property type="entry name" value="Luciferase-like_sf"/>
</dbReference>
<dbReference type="PANTHER" id="PTHR30137">
    <property type="entry name" value="LUCIFERASE-LIKE MONOOXYGENASE"/>
    <property type="match status" value="1"/>
</dbReference>
<feature type="domain" description="Luciferase-like" evidence="3">
    <location>
        <begin position="14"/>
        <end position="301"/>
    </location>
</feature>
<dbReference type="STRING" id="665467.SAMN02982931_03475"/>
<dbReference type="Pfam" id="PF00296">
    <property type="entry name" value="Bac_luciferase"/>
    <property type="match status" value="1"/>
</dbReference>
<dbReference type="InterPro" id="IPR050766">
    <property type="entry name" value="Bact_Lucif_Oxidored"/>
</dbReference>
<dbReference type="RefSeq" id="WP_090878242.1">
    <property type="nucleotide sequence ID" value="NZ_FMXQ01000007.1"/>
</dbReference>
<comment type="similarity">
    <text evidence="1">To bacterial alkanal monooxygenase alpha and beta chains.</text>
</comment>
<evidence type="ECO:0000313" key="4">
    <source>
        <dbReference type="EMBL" id="SDB45147.1"/>
    </source>
</evidence>
<sequence length="329" mass="34585">MIPLSVLDLSPIVEGGDAAQSLANTLNLARHAEALGYRRFWLAEHHNMPGIASAATAVVIGHVAAGTSTIRVGAGGIMLPNHAPLVIAEQFGTLAALHPGRIDLGLGRAPGTDQLTARALRRNLDAGADTFPQDVVELIHYFGPVQPNQRVRAVPGAGLDVPIWILGSSLFGAQLAAMLGLPYAFASHFAPAELAGASALYRERFEPSRFLDKPHLMLALNVVAADTDAEAELLFSSLQQAFVNLRTGRAGPLPPPVEGYFETLDGAAQAMLGQALACSVIGSPETVAAGIDDFVTRRGADELIVTAQVFDHAARLKSFEITAKAVANR</sequence>
<dbReference type="EMBL" id="FMXQ01000007">
    <property type="protein sequence ID" value="SDB45147.1"/>
    <property type="molecule type" value="Genomic_DNA"/>
</dbReference>
<protein>
    <recommendedName>
        <fullName evidence="2">Luciferase-like monooxygenase</fullName>
    </recommendedName>
</protein>
<name>A0A1G6DIX7_9HYPH</name>
<evidence type="ECO:0000259" key="3">
    <source>
        <dbReference type="Pfam" id="PF00296"/>
    </source>
</evidence>
<evidence type="ECO:0000256" key="2">
    <source>
        <dbReference type="ARBA" id="ARBA00074555"/>
    </source>
</evidence>
<dbReference type="InterPro" id="IPR019949">
    <property type="entry name" value="CmoO-like"/>
</dbReference>
<dbReference type="OrthoDB" id="9780518at2"/>
<dbReference type="SUPFAM" id="SSF51679">
    <property type="entry name" value="Bacterial luciferase-like"/>
    <property type="match status" value="1"/>
</dbReference>
<evidence type="ECO:0000313" key="5">
    <source>
        <dbReference type="Proteomes" id="UP000199071"/>
    </source>
</evidence>
<reference evidence="4 5" key="1">
    <citation type="submission" date="2016-10" db="EMBL/GenBank/DDBJ databases">
        <authorList>
            <person name="de Groot N.N."/>
        </authorList>
    </citation>
    <scope>NUCLEOTIDE SEQUENCE [LARGE SCALE GENOMIC DNA]</scope>
    <source>
        <strain evidence="4 5">ATCC 35022</strain>
    </source>
</reference>
<organism evidence="4 5">
    <name type="scientific">Bauldia litoralis</name>
    <dbReference type="NCBI Taxonomy" id="665467"/>
    <lineage>
        <taxon>Bacteria</taxon>
        <taxon>Pseudomonadati</taxon>
        <taxon>Pseudomonadota</taxon>
        <taxon>Alphaproteobacteria</taxon>
        <taxon>Hyphomicrobiales</taxon>
        <taxon>Kaistiaceae</taxon>
        <taxon>Bauldia</taxon>
    </lineage>
</organism>
<accession>A0A1G6DIX7</accession>
<dbReference type="AlphaFoldDB" id="A0A1G6DIX7"/>
<dbReference type="NCBIfam" id="TIGR03558">
    <property type="entry name" value="oxido_grp_1"/>
    <property type="match status" value="1"/>
</dbReference>
<evidence type="ECO:0000256" key="1">
    <source>
        <dbReference type="ARBA" id="ARBA00007789"/>
    </source>
</evidence>
<keyword evidence="5" id="KW-1185">Reference proteome</keyword>
<dbReference type="FunFam" id="3.20.20.30:FF:000002">
    <property type="entry name" value="LLM class flavin-dependent oxidoreductase"/>
    <property type="match status" value="1"/>
</dbReference>
<dbReference type="Proteomes" id="UP000199071">
    <property type="component" value="Unassembled WGS sequence"/>
</dbReference>
<dbReference type="GO" id="GO:0016705">
    <property type="term" value="F:oxidoreductase activity, acting on paired donors, with incorporation or reduction of molecular oxygen"/>
    <property type="evidence" value="ECO:0007669"/>
    <property type="project" value="InterPro"/>
</dbReference>
<dbReference type="InterPro" id="IPR011251">
    <property type="entry name" value="Luciferase-like_dom"/>
</dbReference>
<dbReference type="PANTHER" id="PTHR30137:SF6">
    <property type="entry name" value="LUCIFERASE-LIKE MONOOXYGENASE"/>
    <property type="match status" value="1"/>
</dbReference>